<keyword evidence="2 7" id="KW-0031">Aminopeptidase</keyword>
<evidence type="ECO:0000256" key="2">
    <source>
        <dbReference type="ARBA" id="ARBA00022438"/>
    </source>
</evidence>
<proteinExistence type="inferred from homology"/>
<evidence type="ECO:0000256" key="4">
    <source>
        <dbReference type="ARBA" id="ARBA00022801"/>
    </source>
</evidence>
<evidence type="ECO:0000313" key="8">
    <source>
        <dbReference type="Proteomes" id="UP000282433"/>
    </source>
</evidence>
<dbReference type="Gene3D" id="3.40.630.10">
    <property type="entry name" value="Zn peptidases"/>
    <property type="match status" value="1"/>
</dbReference>
<evidence type="ECO:0000256" key="5">
    <source>
        <dbReference type="ARBA" id="ARBA00023211"/>
    </source>
</evidence>
<gene>
    <name evidence="7" type="primary">pepA_1</name>
    <name evidence="7" type="ORF">NCTC13635_04697</name>
</gene>
<protein>
    <submittedName>
        <fullName evidence="7">Cytosol aminopeptidase</fullName>
        <ecNumber evidence="7">3.4.11.1</ecNumber>
    </submittedName>
</protein>
<organism evidence="7 8">
    <name type="scientific">Klebsiella pneumoniae</name>
    <dbReference type="NCBI Taxonomy" id="573"/>
    <lineage>
        <taxon>Bacteria</taxon>
        <taxon>Pseudomonadati</taxon>
        <taxon>Pseudomonadota</taxon>
        <taxon>Gammaproteobacteria</taxon>
        <taxon>Enterobacterales</taxon>
        <taxon>Enterobacteriaceae</taxon>
        <taxon>Klebsiella/Raoultella group</taxon>
        <taxon>Klebsiella</taxon>
        <taxon>Klebsiella pneumoniae complex</taxon>
    </lineage>
</organism>
<reference evidence="7 8" key="1">
    <citation type="submission" date="2018-12" db="EMBL/GenBank/DDBJ databases">
        <authorList>
            <consortium name="Pathogen Informatics"/>
        </authorList>
    </citation>
    <scope>NUCLEOTIDE SEQUENCE [LARGE SCALE GENOMIC DNA]</scope>
    <source>
        <strain evidence="7 8">NCTC13635</strain>
    </source>
</reference>
<dbReference type="Proteomes" id="UP000282433">
    <property type="component" value="Chromosome"/>
</dbReference>
<dbReference type="InterPro" id="IPR000819">
    <property type="entry name" value="Peptidase_M17_C"/>
</dbReference>
<evidence type="ECO:0000313" key="7">
    <source>
        <dbReference type="EMBL" id="VEB04766.1"/>
    </source>
</evidence>
<dbReference type="SUPFAM" id="SSF53187">
    <property type="entry name" value="Zn-dependent exopeptidases"/>
    <property type="match status" value="1"/>
</dbReference>
<comment type="similarity">
    <text evidence="1">Belongs to the peptidase M17 family.</text>
</comment>
<dbReference type="PANTHER" id="PTHR11963">
    <property type="entry name" value="LEUCINE AMINOPEPTIDASE-RELATED"/>
    <property type="match status" value="1"/>
</dbReference>
<keyword evidence="3" id="KW-0645">Protease</keyword>
<evidence type="ECO:0000259" key="6">
    <source>
        <dbReference type="Pfam" id="PF00883"/>
    </source>
</evidence>
<dbReference type="PANTHER" id="PTHR11963:SF23">
    <property type="entry name" value="CYTOSOL AMINOPEPTIDASE"/>
    <property type="match status" value="1"/>
</dbReference>
<dbReference type="GO" id="GO:0005737">
    <property type="term" value="C:cytoplasm"/>
    <property type="evidence" value="ECO:0007669"/>
    <property type="project" value="InterPro"/>
</dbReference>
<dbReference type="Pfam" id="PF00883">
    <property type="entry name" value="Peptidase_M17"/>
    <property type="match status" value="1"/>
</dbReference>
<dbReference type="AlphaFoldDB" id="A0A3S4GPV5"/>
<dbReference type="GO" id="GO:0030145">
    <property type="term" value="F:manganese ion binding"/>
    <property type="evidence" value="ECO:0007669"/>
    <property type="project" value="InterPro"/>
</dbReference>
<name>A0A3S4GPV5_KLEPN</name>
<dbReference type="EMBL" id="LR134162">
    <property type="protein sequence ID" value="VEB04766.1"/>
    <property type="molecule type" value="Genomic_DNA"/>
</dbReference>
<sequence>MPKAAWVLCDVLTYVERFEPEAVIDVATLTGACVIALGHHITGLMSNHNPLAMS</sequence>
<feature type="domain" description="Cytosol aminopeptidase" evidence="6">
    <location>
        <begin position="7"/>
        <end position="52"/>
    </location>
</feature>
<keyword evidence="4 7" id="KW-0378">Hydrolase</keyword>
<dbReference type="InterPro" id="IPR011356">
    <property type="entry name" value="Leucine_aapep/pepB"/>
</dbReference>
<dbReference type="GO" id="GO:0070006">
    <property type="term" value="F:metalloaminopeptidase activity"/>
    <property type="evidence" value="ECO:0007669"/>
    <property type="project" value="InterPro"/>
</dbReference>
<evidence type="ECO:0000256" key="3">
    <source>
        <dbReference type="ARBA" id="ARBA00022670"/>
    </source>
</evidence>
<accession>A0A3S4GPV5</accession>
<dbReference type="GO" id="GO:0006508">
    <property type="term" value="P:proteolysis"/>
    <property type="evidence" value="ECO:0007669"/>
    <property type="project" value="UniProtKB-KW"/>
</dbReference>
<evidence type="ECO:0000256" key="1">
    <source>
        <dbReference type="ARBA" id="ARBA00009528"/>
    </source>
</evidence>
<dbReference type="EC" id="3.4.11.1" evidence="7"/>
<keyword evidence="5" id="KW-0464">Manganese</keyword>